<dbReference type="OrthoDB" id="345818at2"/>
<sequence>MTIDLLSEPAVRLSLVATGVFFLSGLLTGVWKYLHFARSADATAPAYVDIAHRASLMYSFASLLLSAFAALSAWSAVVDFWAVALPLLFFAGAIVGYVVHGLLRDTDNQFRRPHTVGPVALPRHGLLLFMVALAAAEIGGFVVLFAGVLRTLGLV</sequence>
<keyword evidence="1" id="KW-0472">Membrane</keyword>
<organism evidence="2 3">
    <name type="scientific">Hydrocarboniphaga daqingensis</name>
    <dbReference type="NCBI Taxonomy" id="490188"/>
    <lineage>
        <taxon>Bacteria</taxon>
        <taxon>Pseudomonadati</taxon>
        <taxon>Pseudomonadota</taxon>
        <taxon>Gammaproteobacteria</taxon>
        <taxon>Nevskiales</taxon>
        <taxon>Nevskiaceae</taxon>
        <taxon>Hydrocarboniphaga</taxon>
    </lineage>
</organism>
<gene>
    <name evidence="2" type="ORF">SAMN04488068_0973</name>
</gene>
<evidence type="ECO:0008006" key="4">
    <source>
        <dbReference type="Google" id="ProtNLM"/>
    </source>
</evidence>
<evidence type="ECO:0000313" key="3">
    <source>
        <dbReference type="Proteomes" id="UP000199758"/>
    </source>
</evidence>
<feature type="transmembrane region" description="Helical" evidence="1">
    <location>
        <begin position="80"/>
        <end position="103"/>
    </location>
</feature>
<accession>A0A1M5LNF8</accession>
<proteinExistence type="predicted"/>
<dbReference type="EMBL" id="FQWZ01000002">
    <property type="protein sequence ID" value="SHG65883.1"/>
    <property type="molecule type" value="Genomic_DNA"/>
</dbReference>
<dbReference type="AlphaFoldDB" id="A0A1M5LNF8"/>
<protein>
    <recommendedName>
        <fullName evidence="4">Integral membrane protein</fullName>
    </recommendedName>
</protein>
<reference evidence="2 3" key="1">
    <citation type="submission" date="2016-11" db="EMBL/GenBank/DDBJ databases">
        <authorList>
            <person name="Jaros S."/>
            <person name="Januszkiewicz K."/>
            <person name="Wedrychowicz H."/>
        </authorList>
    </citation>
    <scope>NUCLEOTIDE SEQUENCE [LARGE SCALE GENOMIC DNA]</scope>
    <source>
        <strain evidence="2 3">CGMCC 1.7049</strain>
    </source>
</reference>
<feature type="transmembrane region" description="Helical" evidence="1">
    <location>
        <begin position="55"/>
        <end position="74"/>
    </location>
</feature>
<dbReference type="Proteomes" id="UP000199758">
    <property type="component" value="Unassembled WGS sequence"/>
</dbReference>
<dbReference type="STRING" id="490188.SAMN04488068_0973"/>
<keyword evidence="1" id="KW-0812">Transmembrane</keyword>
<evidence type="ECO:0000256" key="1">
    <source>
        <dbReference type="SAM" id="Phobius"/>
    </source>
</evidence>
<keyword evidence="3" id="KW-1185">Reference proteome</keyword>
<name>A0A1M5LNF8_9GAMM</name>
<feature type="transmembrane region" description="Helical" evidence="1">
    <location>
        <begin position="124"/>
        <end position="149"/>
    </location>
</feature>
<dbReference type="RefSeq" id="WP_072894741.1">
    <property type="nucleotide sequence ID" value="NZ_FQWZ01000002.1"/>
</dbReference>
<evidence type="ECO:0000313" key="2">
    <source>
        <dbReference type="EMBL" id="SHG65883.1"/>
    </source>
</evidence>
<feature type="transmembrane region" description="Helical" evidence="1">
    <location>
        <begin position="12"/>
        <end position="34"/>
    </location>
</feature>
<keyword evidence="1" id="KW-1133">Transmembrane helix</keyword>